<reference evidence="2 3" key="1">
    <citation type="journal article" date="2020" name="J Geophys Res Biogeosci">
        <title>Magnetotaxis as an Adaptation to Enable Bacterial Shuttling of Microbial Sulfur and Sulfur Cycling Across Aquatic Oxic#Anoxic Interfaces.</title>
        <authorList>
            <person name="Li J."/>
            <person name="Liu P."/>
            <person name="Wang J."/>
            <person name="Roberts A.P."/>
            <person name="Pan Y."/>
        </authorList>
    </citation>
    <scope>NUCLEOTIDE SEQUENCE [LARGE SCALE GENOMIC DNA]</scope>
    <source>
        <strain evidence="2 3">MYR-1_YQ</strain>
    </source>
</reference>
<comment type="caution">
    <text evidence="2">The sequence shown here is derived from an EMBL/GenBank/DDBJ whole genome shotgun (WGS) entry which is preliminary data.</text>
</comment>
<keyword evidence="1" id="KW-1133">Transmembrane helix</keyword>
<evidence type="ECO:0000313" key="3">
    <source>
        <dbReference type="Proteomes" id="UP001196980"/>
    </source>
</evidence>
<accession>A0ABS6RW87</accession>
<gene>
    <name evidence="2" type="ORF">HWQ67_04780</name>
</gene>
<keyword evidence="3" id="KW-1185">Reference proteome</keyword>
<keyword evidence="1" id="KW-0812">Transmembrane</keyword>
<feature type="transmembrane region" description="Helical" evidence="1">
    <location>
        <begin position="46"/>
        <end position="70"/>
    </location>
</feature>
<dbReference type="Proteomes" id="UP001196980">
    <property type="component" value="Unassembled WGS sequence"/>
</dbReference>
<keyword evidence="1" id="KW-0472">Membrane</keyword>
<proteinExistence type="predicted"/>
<dbReference type="RefSeq" id="WP_218251508.1">
    <property type="nucleotide sequence ID" value="NZ_JABXWD010000055.1"/>
</dbReference>
<name>A0ABS6RW87_9BACT</name>
<evidence type="ECO:0000313" key="2">
    <source>
        <dbReference type="EMBL" id="MBV6340892.1"/>
    </source>
</evidence>
<sequence>MKHQSRKKPYMKVIFLGIVAAALYILLLSEQDIVLGYVSRGGMYAILPIVTAFIFSLVHGNFTGNFWTVIGIEAKKERR</sequence>
<organism evidence="2 3">
    <name type="scientific">Candidatus Magnetobacterium casense</name>
    <dbReference type="NCBI Taxonomy" id="1455061"/>
    <lineage>
        <taxon>Bacteria</taxon>
        <taxon>Pseudomonadati</taxon>
        <taxon>Nitrospirota</taxon>
        <taxon>Thermodesulfovibrionia</taxon>
        <taxon>Thermodesulfovibrionales</taxon>
        <taxon>Candidatus Magnetobacteriaceae</taxon>
        <taxon>Candidatus Magnetobacterium</taxon>
    </lineage>
</organism>
<evidence type="ECO:0000256" key="1">
    <source>
        <dbReference type="SAM" id="Phobius"/>
    </source>
</evidence>
<protein>
    <submittedName>
        <fullName evidence="2">Uncharacterized protein</fullName>
    </submittedName>
</protein>
<dbReference type="EMBL" id="JABXWD010000055">
    <property type="protein sequence ID" value="MBV6340892.1"/>
    <property type="molecule type" value="Genomic_DNA"/>
</dbReference>